<feature type="region of interest" description="Disordered" evidence="3">
    <location>
        <begin position="327"/>
        <end position="346"/>
    </location>
</feature>
<name>A0A9P0D4L6_9CUCU</name>
<protein>
    <recommendedName>
        <fullName evidence="4">Arrestin C-terminal-like domain-containing protein</fullName>
    </recommendedName>
</protein>
<evidence type="ECO:0000256" key="1">
    <source>
        <dbReference type="ARBA" id="ARBA00005298"/>
    </source>
</evidence>
<dbReference type="SMART" id="SM01017">
    <property type="entry name" value="Arrestin_C"/>
    <property type="match status" value="1"/>
</dbReference>
<dbReference type="Pfam" id="PF02752">
    <property type="entry name" value="Arrestin_C"/>
    <property type="match status" value="1"/>
</dbReference>
<dbReference type="InterPro" id="IPR050357">
    <property type="entry name" value="Arrestin_domain-protein"/>
</dbReference>
<feature type="compositionally biased region" description="Acidic residues" evidence="3">
    <location>
        <begin position="329"/>
        <end position="346"/>
    </location>
</feature>
<keyword evidence="6" id="KW-1185">Reference proteome</keyword>
<dbReference type="InterPro" id="IPR014752">
    <property type="entry name" value="Arrestin-like_C"/>
</dbReference>
<dbReference type="PANTHER" id="PTHR11188:SF176">
    <property type="entry name" value="ARRESTIN DOMAIN-CONTAINING PROTEIN 1"/>
    <property type="match status" value="1"/>
</dbReference>
<organism evidence="5 6">
    <name type="scientific">Psylliodes chrysocephalus</name>
    <dbReference type="NCBI Taxonomy" id="3402493"/>
    <lineage>
        <taxon>Eukaryota</taxon>
        <taxon>Metazoa</taxon>
        <taxon>Ecdysozoa</taxon>
        <taxon>Arthropoda</taxon>
        <taxon>Hexapoda</taxon>
        <taxon>Insecta</taxon>
        <taxon>Pterygota</taxon>
        <taxon>Neoptera</taxon>
        <taxon>Endopterygota</taxon>
        <taxon>Coleoptera</taxon>
        <taxon>Polyphaga</taxon>
        <taxon>Cucujiformia</taxon>
        <taxon>Chrysomeloidea</taxon>
        <taxon>Chrysomelidae</taxon>
        <taxon>Galerucinae</taxon>
        <taxon>Alticini</taxon>
        <taxon>Psylliodes</taxon>
    </lineage>
</organism>
<dbReference type="Pfam" id="PF00339">
    <property type="entry name" value="Arrestin_N"/>
    <property type="match status" value="1"/>
</dbReference>
<keyword evidence="2" id="KW-0716">Sensory transduction</keyword>
<dbReference type="GO" id="GO:0005737">
    <property type="term" value="C:cytoplasm"/>
    <property type="evidence" value="ECO:0007669"/>
    <property type="project" value="TreeGrafter"/>
</dbReference>
<proteinExistence type="inferred from homology"/>
<dbReference type="InterPro" id="IPR014756">
    <property type="entry name" value="Ig_E-set"/>
</dbReference>
<evidence type="ECO:0000256" key="2">
    <source>
        <dbReference type="ARBA" id="ARBA00022606"/>
    </source>
</evidence>
<gene>
    <name evidence="5" type="ORF">PSYICH_LOCUS12970</name>
</gene>
<dbReference type="Gene3D" id="2.60.40.640">
    <property type="match status" value="2"/>
</dbReference>
<evidence type="ECO:0000259" key="4">
    <source>
        <dbReference type="SMART" id="SM01017"/>
    </source>
</evidence>
<dbReference type="OrthoDB" id="2333384at2759"/>
<reference evidence="5" key="1">
    <citation type="submission" date="2022-01" db="EMBL/GenBank/DDBJ databases">
        <authorList>
            <person name="King R."/>
        </authorList>
    </citation>
    <scope>NUCLEOTIDE SEQUENCE</scope>
</reference>
<dbReference type="AlphaFoldDB" id="A0A9P0D4L6"/>
<evidence type="ECO:0000313" key="5">
    <source>
        <dbReference type="EMBL" id="CAH1111894.1"/>
    </source>
</evidence>
<dbReference type="GO" id="GO:0015031">
    <property type="term" value="P:protein transport"/>
    <property type="evidence" value="ECO:0007669"/>
    <property type="project" value="TreeGrafter"/>
</dbReference>
<dbReference type="PANTHER" id="PTHR11188">
    <property type="entry name" value="ARRESTIN DOMAIN CONTAINING PROTEIN"/>
    <property type="match status" value="1"/>
</dbReference>
<dbReference type="EMBL" id="OV651818">
    <property type="protein sequence ID" value="CAH1111894.1"/>
    <property type="molecule type" value="Genomic_DNA"/>
</dbReference>
<dbReference type="InterPro" id="IPR011022">
    <property type="entry name" value="Arrestin_C-like"/>
</dbReference>
<dbReference type="InterPro" id="IPR011021">
    <property type="entry name" value="Arrestin-like_N"/>
</dbReference>
<dbReference type="Proteomes" id="UP001153636">
    <property type="component" value="Chromosome 6"/>
</dbReference>
<accession>A0A9P0D4L6</accession>
<sequence length="346" mass="39213">MTVCKIMLDTPGVLGPGSTIYGRVVCVFSSTVNIREIRCRLRGKEYTTVRQGKHTYEGLNVFLNMMLCLTGEGTIQSGQYEYRFSFTLPRHIPSTFHGEFGSIYYYLKATIDMALAFNYKDKITLRVTVPVDFNLIRHRLQLSPVIYQNEKTLCCWCCTSEPITLSLFVEKEAFTLGEIANVIVEIINMSNTNVEEFNLSLIRITEYLAEKDGGKHIKVKERLTNETVSGVGAHGQRTYRIDFLIPQTVPVYNFTSCCLIKQYFIIAAEATLPALHQNFSAYSTIELGHIPLMDTHSFQAAYVGIEGRTLRELEVPPPRYSSLSLCDIAENDDEDNSEENVDEENT</sequence>
<feature type="domain" description="Arrestin C-terminal-like" evidence="4">
    <location>
        <begin position="159"/>
        <end position="292"/>
    </location>
</feature>
<dbReference type="SUPFAM" id="SSF81296">
    <property type="entry name" value="E set domains"/>
    <property type="match status" value="2"/>
</dbReference>
<evidence type="ECO:0000256" key="3">
    <source>
        <dbReference type="SAM" id="MobiDB-lite"/>
    </source>
</evidence>
<comment type="similarity">
    <text evidence="1">Belongs to the arrestin family.</text>
</comment>
<evidence type="ECO:0000313" key="6">
    <source>
        <dbReference type="Proteomes" id="UP001153636"/>
    </source>
</evidence>